<reference evidence="15 17" key="1">
    <citation type="submission" date="2020-06" db="EMBL/GenBank/DDBJ databases">
        <title>Anoxygenic phototrophic Chloroflexota member uses a Type I reaction center.</title>
        <authorList>
            <person name="Tsuji J.M."/>
            <person name="Shaw N.A."/>
            <person name="Nagashima S."/>
            <person name="Venkiteswaran J."/>
            <person name="Schiff S.L."/>
            <person name="Hanada S."/>
            <person name="Tank M."/>
            <person name="Neufeld J.D."/>
        </authorList>
    </citation>
    <scope>NUCLEOTIDE SEQUENCE [LARGE SCALE GENOMIC DNA]</scope>
    <source>
        <strain evidence="15">L227-S17</strain>
    </source>
</reference>
<dbReference type="Proteomes" id="UP000521676">
    <property type="component" value="Unassembled WGS sequence"/>
</dbReference>
<sequence>MRYTRLARRQRTQNDGDEVYSSLMSNENALEKSESLLGFLEFMAEGVMILDSSRIIRAINSSMERMFGWSEADLVGKLCLDIFGCQHPDSSTSLCVNLCPLMTMRALLDRLHPINYYEISMLTKSGERREVSASFAPLSLPFLTQTNAEIRDSQEKLPLTLPNKVPAYSIIVLRDVTDLKRQDRIKSQFIATASHQLRTPLSSIKTSIGLLLASVGEDFSDPLRRLLMNIQVSSMRMERLVNDMIELTNLQSGRVKMQRNHIEVRDLVDKAVNLIRANLEYKKQILKLDLPTDPVYLDTDYGRISQVLGHLLSNASKFSASGGEIALQVYPVAHDGQATFLQREAVFCVRDSGIGISVQEQNMIFEKFYQSQVAENSNEVGGGLGLPMAKALVELNGGRLWFESEPGKGSKFYFALPSSG</sequence>
<dbReference type="PROSITE" id="PS50109">
    <property type="entry name" value="HIS_KIN"/>
    <property type="match status" value="1"/>
</dbReference>
<comment type="catalytic activity">
    <reaction evidence="1">
        <text>ATP + protein L-histidine = ADP + protein N-phospho-L-histidine.</text>
        <dbReference type="EC" id="2.7.13.3"/>
    </reaction>
</comment>
<reference evidence="16" key="2">
    <citation type="journal article" date="2024" name="Nature">
        <title>Anoxygenic phototroph of the Chloroflexota uses a type I reaction centre.</title>
        <authorList>
            <person name="Tsuji J.M."/>
            <person name="Shaw N.A."/>
            <person name="Nagashima S."/>
            <person name="Venkiteswaran J.J."/>
            <person name="Schiff S.L."/>
            <person name="Watanabe T."/>
            <person name="Fukui M."/>
            <person name="Hanada S."/>
            <person name="Tank M."/>
            <person name="Neufeld J.D."/>
        </authorList>
    </citation>
    <scope>NUCLEOTIDE SEQUENCE</scope>
    <source>
        <strain evidence="16">L227-S17</strain>
    </source>
</reference>
<dbReference type="PROSITE" id="PS50112">
    <property type="entry name" value="PAS"/>
    <property type="match status" value="1"/>
</dbReference>
<dbReference type="InterPro" id="IPR005467">
    <property type="entry name" value="His_kinase_dom"/>
</dbReference>
<evidence type="ECO:0000256" key="12">
    <source>
        <dbReference type="ARBA" id="ARBA00023136"/>
    </source>
</evidence>
<evidence type="ECO:0000259" key="13">
    <source>
        <dbReference type="PROSITE" id="PS50109"/>
    </source>
</evidence>
<evidence type="ECO:0000256" key="9">
    <source>
        <dbReference type="ARBA" id="ARBA00022840"/>
    </source>
</evidence>
<evidence type="ECO:0000256" key="4">
    <source>
        <dbReference type="ARBA" id="ARBA00022553"/>
    </source>
</evidence>
<dbReference type="Gene3D" id="1.10.287.130">
    <property type="match status" value="1"/>
</dbReference>
<protein>
    <recommendedName>
        <fullName evidence="3">histidine kinase</fullName>
        <ecNumber evidence="3">2.7.13.3</ecNumber>
    </recommendedName>
</protein>
<dbReference type="InterPro" id="IPR035965">
    <property type="entry name" value="PAS-like_dom_sf"/>
</dbReference>
<evidence type="ECO:0000256" key="3">
    <source>
        <dbReference type="ARBA" id="ARBA00012438"/>
    </source>
</evidence>
<evidence type="ECO:0000313" key="16">
    <source>
        <dbReference type="EMBL" id="WJW68336.1"/>
    </source>
</evidence>
<dbReference type="SMART" id="SM00388">
    <property type="entry name" value="HisKA"/>
    <property type="match status" value="1"/>
</dbReference>
<dbReference type="GO" id="GO:0016020">
    <property type="term" value="C:membrane"/>
    <property type="evidence" value="ECO:0007669"/>
    <property type="project" value="UniProtKB-SubCell"/>
</dbReference>
<dbReference type="Proteomes" id="UP001431572">
    <property type="component" value="Chromosome 2"/>
</dbReference>
<evidence type="ECO:0000256" key="10">
    <source>
        <dbReference type="ARBA" id="ARBA00022989"/>
    </source>
</evidence>
<dbReference type="Gene3D" id="3.30.450.20">
    <property type="entry name" value="PAS domain"/>
    <property type="match status" value="1"/>
</dbReference>
<dbReference type="Gene3D" id="3.30.565.10">
    <property type="entry name" value="Histidine kinase-like ATPase, C-terminal domain"/>
    <property type="match status" value="1"/>
</dbReference>
<keyword evidence="11" id="KW-0902">Two-component regulatory system</keyword>
<keyword evidence="4" id="KW-0597">Phosphoprotein</keyword>
<dbReference type="NCBIfam" id="TIGR00229">
    <property type="entry name" value="sensory_box"/>
    <property type="match status" value="1"/>
</dbReference>
<dbReference type="CDD" id="cd00082">
    <property type="entry name" value="HisKA"/>
    <property type="match status" value="1"/>
</dbReference>
<dbReference type="Pfam" id="PF02518">
    <property type="entry name" value="HATPase_c"/>
    <property type="match status" value="1"/>
</dbReference>
<accession>A0A8T7M8X1</accession>
<evidence type="ECO:0000256" key="2">
    <source>
        <dbReference type="ARBA" id="ARBA00004141"/>
    </source>
</evidence>
<dbReference type="GO" id="GO:0007234">
    <property type="term" value="P:osmosensory signaling via phosphorelay pathway"/>
    <property type="evidence" value="ECO:0007669"/>
    <property type="project" value="TreeGrafter"/>
</dbReference>
<dbReference type="InterPro" id="IPR000014">
    <property type="entry name" value="PAS"/>
</dbReference>
<dbReference type="InterPro" id="IPR036890">
    <property type="entry name" value="HATPase_C_sf"/>
</dbReference>
<dbReference type="GO" id="GO:0000155">
    <property type="term" value="F:phosphorelay sensor kinase activity"/>
    <property type="evidence" value="ECO:0007669"/>
    <property type="project" value="InterPro"/>
</dbReference>
<comment type="subcellular location">
    <subcellularLocation>
        <location evidence="2">Membrane</location>
        <topology evidence="2">Multi-pass membrane protein</topology>
    </subcellularLocation>
</comment>
<gene>
    <name evidence="15" type="ORF">HXX08_21305</name>
    <name evidence="16" type="ORF">OZ401_003945</name>
</gene>
<evidence type="ECO:0000256" key="8">
    <source>
        <dbReference type="ARBA" id="ARBA00022777"/>
    </source>
</evidence>
<keyword evidence="8 15" id="KW-0418">Kinase</keyword>
<dbReference type="CDD" id="cd00130">
    <property type="entry name" value="PAS"/>
    <property type="match status" value="1"/>
</dbReference>
<dbReference type="Pfam" id="PF00512">
    <property type="entry name" value="HisKA"/>
    <property type="match status" value="1"/>
</dbReference>
<dbReference type="RefSeq" id="WP_341470241.1">
    <property type="nucleotide sequence ID" value="NZ_CP128400.1"/>
</dbReference>
<dbReference type="InterPro" id="IPR003594">
    <property type="entry name" value="HATPase_dom"/>
</dbReference>
<dbReference type="SUPFAM" id="SSF55785">
    <property type="entry name" value="PYP-like sensor domain (PAS domain)"/>
    <property type="match status" value="1"/>
</dbReference>
<dbReference type="PANTHER" id="PTHR42878">
    <property type="entry name" value="TWO-COMPONENT HISTIDINE KINASE"/>
    <property type="match status" value="1"/>
</dbReference>
<dbReference type="SUPFAM" id="SSF47384">
    <property type="entry name" value="Homodimeric domain of signal transducing histidine kinase"/>
    <property type="match status" value="1"/>
</dbReference>
<dbReference type="InterPro" id="IPR050351">
    <property type="entry name" value="BphY/WalK/GraS-like"/>
</dbReference>
<evidence type="ECO:0000256" key="11">
    <source>
        <dbReference type="ARBA" id="ARBA00023012"/>
    </source>
</evidence>
<organism evidence="15 17">
    <name type="scientific">Candidatus Chlorohelix allophototropha</name>
    <dbReference type="NCBI Taxonomy" id="3003348"/>
    <lineage>
        <taxon>Bacteria</taxon>
        <taxon>Bacillati</taxon>
        <taxon>Chloroflexota</taxon>
        <taxon>Chloroflexia</taxon>
        <taxon>Candidatus Chloroheliales</taxon>
        <taxon>Candidatus Chloroheliaceae</taxon>
        <taxon>Candidatus Chlorohelix</taxon>
    </lineage>
</organism>
<dbReference type="GO" id="GO:0030295">
    <property type="term" value="F:protein kinase activator activity"/>
    <property type="evidence" value="ECO:0007669"/>
    <property type="project" value="TreeGrafter"/>
</dbReference>
<dbReference type="EMBL" id="JACATZ010000003">
    <property type="protein sequence ID" value="NWJ48402.1"/>
    <property type="molecule type" value="Genomic_DNA"/>
</dbReference>
<feature type="domain" description="PAS" evidence="14">
    <location>
        <begin position="32"/>
        <end position="90"/>
    </location>
</feature>
<evidence type="ECO:0000313" key="17">
    <source>
        <dbReference type="Proteomes" id="UP000521676"/>
    </source>
</evidence>
<evidence type="ECO:0000259" key="14">
    <source>
        <dbReference type="PROSITE" id="PS50112"/>
    </source>
</evidence>
<dbReference type="InterPro" id="IPR003661">
    <property type="entry name" value="HisK_dim/P_dom"/>
</dbReference>
<dbReference type="SMART" id="SM00091">
    <property type="entry name" value="PAS"/>
    <property type="match status" value="1"/>
</dbReference>
<dbReference type="Pfam" id="PF13426">
    <property type="entry name" value="PAS_9"/>
    <property type="match status" value="1"/>
</dbReference>
<evidence type="ECO:0000256" key="1">
    <source>
        <dbReference type="ARBA" id="ARBA00000085"/>
    </source>
</evidence>
<keyword evidence="5" id="KW-0808">Transferase</keyword>
<dbReference type="InterPro" id="IPR004358">
    <property type="entry name" value="Sig_transdc_His_kin-like_C"/>
</dbReference>
<dbReference type="EMBL" id="CP128400">
    <property type="protein sequence ID" value="WJW68336.1"/>
    <property type="molecule type" value="Genomic_DNA"/>
</dbReference>
<keyword evidence="6" id="KW-0812">Transmembrane</keyword>
<keyword evidence="9" id="KW-0067">ATP-binding</keyword>
<dbReference type="PRINTS" id="PR00344">
    <property type="entry name" value="BCTRLSENSOR"/>
</dbReference>
<evidence type="ECO:0000256" key="7">
    <source>
        <dbReference type="ARBA" id="ARBA00022741"/>
    </source>
</evidence>
<dbReference type="EC" id="2.7.13.3" evidence="3"/>
<dbReference type="SUPFAM" id="SSF55874">
    <property type="entry name" value="ATPase domain of HSP90 chaperone/DNA topoisomerase II/histidine kinase"/>
    <property type="match status" value="1"/>
</dbReference>
<evidence type="ECO:0000256" key="6">
    <source>
        <dbReference type="ARBA" id="ARBA00022692"/>
    </source>
</evidence>
<keyword evidence="10" id="KW-1133">Transmembrane helix</keyword>
<name>A0A8T7M8X1_9CHLR</name>
<feature type="domain" description="Histidine kinase" evidence="13">
    <location>
        <begin position="192"/>
        <end position="420"/>
    </location>
</feature>
<dbReference type="InterPro" id="IPR036097">
    <property type="entry name" value="HisK_dim/P_sf"/>
</dbReference>
<evidence type="ECO:0000313" key="15">
    <source>
        <dbReference type="EMBL" id="NWJ48402.1"/>
    </source>
</evidence>
<dbReference type="GO" id="GO:0005524">
    <property type="term" value="F:ATP binding"/>
    <property type="evidence" value="ECO:0007669"/>
    <property type="project" value="UniProtKB-KW"/>
</dbReference>
<keyword evidence="7" id="KW-0547">Nucleotide-binding</keyword>
<dbReference type="AlphaFoldDB" id="A0A8T7M8X1"/>
<proteinExistence type="predicted"/>
<keyword evidence="12" id="KW-0472">Membrane</keyword>
<keyword evidence="18" id="KW-1185">Reference proteome</keyword>
<evidence type="ECO:0000313" key="18">
    <source>
        <dbReference type="Proteomes" id="UP001431572"/>
    </source>
</evidence>
<dbReference type="GO" id="GO:0000156">
    <property type="term" value="F:phosphorelay response regulator activity"/>
    <property type="evidence" value="ECO:0007669"/>
    <property type="project" value="TreeGrafter"/>
</dbReference>
<evidence type="ECO:0000256" key="5">
    <source>
        <dbReference type="ARBA" id="ARBA00022679"/>
    </source>
</evidence>
<dbReference type="SMART" id="SM00387">
    <property type="entry name" value="HATPase_c"/>
    <property type="match status" value="1"/>
</dbReference>
<dbReference type="PANTHER" id="PTHR42878:SF7">
    <property type="entry name" value="SENSOR HISTIDINE KINASE GLRK"/>
    <property type="match status" value="1"/>
</dbReference>